<protein>
    <submittedName>
        <fullName evidence="1">Uncharacterized protein</fullName>
    </submittedName>
</protein>
<reference evidence="1" key="1">
    <citation type="submission" date="2022-06" db="EMBL/GenBank/DDBJ databases">
        <title>Genome Sequence of Candolleomyces eurysporus.</title>
        <authorList>
            <person name="Buettner E."/>
        </authorList>
    </citation>
    <scope>NUCLEOTIDE SEQUENCE</scope>
    <source>
        <strain evidence="1">VTCC 930004</strain>
    </source>
</reference>
<name>A0A9W8ME75_9AGAR</name>
<accession>A0A9W8ME75</accession>
<gene>
    <name evidence="1" type="ORF">H1R20_g10534</name>
</gene>
<evidence type="ECO:0000313" key="1">
    <source>
        <dbReference type="EMBL" id="KAJ2926557.1"/>
    </source>
</evidence>
<feature type="non-terminal residue" evidence="1">
    <location>
        <position position="1"/>
    </location>
</feature>
<keyword evidence="2" id="KW-1185">Reference proteome</keyword>
<dbReference type="EMBL" id="JANBPK010001054">
    <property type="protein sequence ID" value="KAJ2926557.1"/>
    <property type="molecule type" value="Genomic_DNA"/>
</dbReference>
<evidence type="ECO:0000313" key="2">
    <source>
        <dbReference type="Proteomes" id="UP001140091"/>
    </source>
</evidence>
<dbReference type="Proteomes" id="UP001140091">
    <property type="component" value="Unassembled WGS sequence"/>
</dbReference>
<proteinExistence type="predicted"/>
<sequence length="101" mass="11688">MGDCEGVEDKDVQEISAIAALVFFAILGAEQFASTMYLPDEGETYDTVLNALKELKKRNIVRYKPAVVLLERVILDVEKHDRKERSVEEVWRELFVERRSE</sequence>
<organism evidence="1 2">
    <name type="scientific">Candolleomyces eurysporus</name>
    <dbReference type="NCBI Taxonomy" id="2828524"/>
    <lineage>
        <taxon>Eukaryota</taxon>
        <taxon>Fungi</taxon>
        <taxon>Dikarya</taxon>
        <taxon>Basidiomycota</taxon>
        <taxon>Agaricomycotina</taxon>
        <taxon>Agaricomycetes</taxon>
        <taxon>Agaricomycetidae</taxon>
        <taxon>Agaricales</taxon>
        <taxon>Agaricineae</taxon>
        <taxon>Psathyrellaceae</taxon>
        <taxon>Candolleomyces</taxon>
    </lineage>
</organism>
<dbReference type="AlphaFoldDB" id="A0A9W8ME75"/>
<comment type="caution">
    <text evidence="1">The sequence shown here is derived from an EMBL/GenBank/DDBJ whole genome shotgun (WGS) entry which is preliminary data.</text>
</comment>